<evidence type="ECO:0000313" key="2">
    <source>
        <dbReference type="Proteomes" id="UP000054485"/>
    </source>
</evidence>
<gene>
    <name evidence="1" type="ORF">CY34DRAFT_805257</name>
</gene>
<reference evidence="1 2" key="1">
    <citation type="submission" date="2014-04" db="EMBL/GenBank/DDBJ databases">
        <authorList>
            <consortium name="DOE Joint Genome Institute"/>
            <person name="Kuo A."/>
            <person name="Ruytinx J."/>
            <person name="Rineau F."/>
            <person name="Colpaert J."/>
            <person name="Kohler A."/>
            <person name="Nagy L.G."/>
            <person name="Floudas D."/>
            <person name="Copeland A."/>
            <person name="Barry K.W."/>
            <person name="Cichocki N."/>
            <person name="Veneault-Fourrey C."/>
            <person name="LaButti K."/>
            <person name="Lindquist E.A."/>
            <person name="Lipzen A."/>
            <person name="Lundell T."/>
            <person name="Morin E."/>
            <person name="Murat C."/>
            <person name="Sun H."/>
            <person name="Tunlid A."/>
            <person name="Henrissat B."/>
            <person name="Grigoriev I.V."/>
            <person name="Hibbett D.S."/>
            <person name="Martin F."/>
            <person name="Nordberg H.P."/>
            <person name="Cantor M.N."/>
            <person name="Hua S.X."/>
        </authorList>
    </citation>
    <scope>NUCLEOTIDE SEQUENCE [LARGE SCALE GENOMIC DNA]</scope>
    <source>
        <strain evidence="1 2">UH-Slu-Lm8-n1</strain>
    </source>
</reference>
<accession>A0A0C9ZWE0</accession>
<organism evidence="1 2">
    <name type="scientific">Suillus luteus UH-Slu-Lm8-n1</name>
    <dbReference type="NCBI Taxonomy" id="930992"/>
    <lineage>
        <taxon>Eukaryota</taxon>
        <taxon>Fungi</taxon>
        <taxon>Dikarya</taxon>
        <taxon>Basidiomycota</taxon>
        <taxon>Agaricomycotina</taxon>
        <taxon>Agaricomycetes</taxon>
        <taxon>Agaricomycetidae</taxon>
        <taxon>Boletales</taxon>
        <taxon>Suillineae</taxon>
        <taxon>Suillaceae</taxon>
        <taxon>Suillus</taxon>
    </lineage>
</organism>
<dbReference type="AlphaFoldDB" id="A0A0C9ZWE0"/>
<reference evidence="2" key="2">
    <citation type="submission" date="2015-01" db="EMBL/GenBank/DDBJ databases">
        <title>Evolutionary Origins and Diversification of the Mycorrhizal Mutualists.</title>
        <authorList>
            <consortium name="DOE Joint Genome Institute"/>
            <consortium name="Mycorrhizal Genomics Consortium"/>
            <person name="Kohler A."/>
            <person name="Kuo A."/>
            <person name="Nagy L.G."/>
            <person name="Floudas D."/>
            <person name="Copeland A."/>
            <person name="Barry K.W."/>
            <person name="Cichocki N."/>
            <person name="Veneault-Fourrey C."/>
            <person name="LaButti K."/>
            <person name="Lindquist E.A."/>
            <person name="Lipzen A."/>
            <person name="Lundell T."/>
            <person name="Morin E."/>
            <person name="Murat C."/>
            <person name="Riley R."/>
            <person name="Ohm R."/>
            <person name="Sun H."/>
            <person name="Tunlid A."/>
            <person name="Henrissat B."/>
            <person name="Grigoriev I.V."/>
            <person name="Hibbett D.S."/>
            <person name="Martin F."/>
        </authorList>
    </citation>
    <scope>NUCLEOTIDE SEQUENCE [LARGE SCALE GENOMIC DNA]</scope>
    <source>
        <strain evidence="2">UH-Slu-Lm8-n1</strain>
    </source>
</reference>
<dbReference type="HOGENOM" id="CLU_1908080_0_0_1"/>
<proteinExistence type="predicted"/>
<dbReference type="Proteomes" id="UP000054485">
    <property type="component" value="Unassembled WGS sequence"/>
</dbReference>
<sequence>MTVQPQRLEVWHCMLSNIWGSRYERIGPALSFADFMAWNEKPGEQRTYPHHRSESAHFGCVNTLASSMHAISLRTEGDCVCYMKSLWEGMDISSTCFRPALRLPLWSPSCIRCTTSENGTMNRTSFGFAAIPR</sequence>
<dbReference type="InParanoid" id="A0A0C9ZWE0"/>
<dbReference type="EMBL" id="KN835247">
    <property type="protein sequence ID" value="KIK42120.1"/>
    <property type="molecule type" value="Genomic_DNA"/>
</dbReference>
<name>A0A0C9ZWE0_9AGAM</name>
<keyword evidence="2" id="KW-1185">Reference proteome</keyword>
<evidence type="ECO:0000313" key="1">
    <source>
        <dbReference type="EMBL" id="KIK42120.1"/>
    </source>
</evidence>
<protein>
    <submittedName>
        <fullName evidence="1">Unplaced genomic scaffold CY34scaffold_116, whole genome shotgun sequence</fullName>
    </submittedName>
</protein>